<evidence type="ECO:0000313" key="8">
    <source>
        <dbReference type="EMBL" id="MBB5171989.1"/>
    </source>
</evidence>
<dbReference type="PANTHER" id="PTHR10073">
    <property type="entry name" value="DNA MISMATCH REPAIR PROTEIN MLH, PMS, MUTL"/>
    <property type="match status" value="1"/>
</dbReference>
<comment type="similarity">
    <text evidence="1 4">Belongs to the DNA mismatch repair MutL/HexB family.</text>
</comment>
<dbReference type="SMART" id="SM00853">
    <property type="entry name" value="MutL_C"/>
    <property type="match status" value="1"/>
</dbReference>
<dbReference type="NCBIfam" id="NF000950">
    <property type="entry name" value="PRK00095.1-3"/>
    <property type="match status" value="1"/>
</dbReference>
<evidence type="ECO:0000259" key="6">
    <source>
        <dbReference type="SMART" id="SM00853"/>
    </source>
</evidence>
<dbReference type="CDD" id="cd16926">
    <property type="entry name" value="HATPase_MutL-MLH-PMS-like"/>
    <property type="match status" value="1"/>
</dbReference>
<evidence type="ECO:0000259" key="7">
    <source>
        <dbReference type="SMART" id="SM01340"/>
    </source>
</evidence>
<dbReference type="InterPro" id="IPR038973">
    <property type="entry name" value="MutL/Mlh/Pms-like"/>
</dbReference>
<dbReference type="Proteomes" id="UP000551878">
    <property type="component" value="Unassembled WGS sequence"/>
</dbReference>
<feature type="compositionally biased region" description="Low complexity" evidence="5">
    <location>
        <begin position="345"/>
        <end position="361"/>
    </location>
</feature>
<feature type="compositionally biased region" description="Polar residues" evidence="5">
    <location>
        <begin position="397"/>
        <end position="406"/>
    </location>
</feature>
<dbReference type="InterPro" id="IPR042121">
    <property type="entry name" value="MutL_C_regsub"/>
</dbReference>
<dbReference type="GO" id="GO:0005524">
    <property type="term" value="F:ATP binding"/>
    <property type="evidence" value="ECO:0007669"/>
    <property type="project" value="InterPro"/>
</dbReference>
<dbReference type="AlphaFoldDB" id="A0A840QIN2"/>
<gene>
    <name evidence="4" type="primary">mutL</name>
    <name evidence="8" type="ORF">HNQ41_000129</name>
</gene>
<dbReference type="Pfam" id="PF13589">
    <property type="entry name" value="HATPase_c_3"/>
    <property type="match status" value="1"/>
</dbReference>
<dbReference type="InterPro" id="IPR042120">
    <property type="entry name" value="MutL_C_dimsub"/>
</dbReference>
<keyword evidence="2 4" id="KW-0227">DNA damage</keyword>
<evidence type="ECO:0000256" key="5">
    <source>
        <dbReference type="SAM" id="MobiDB-lite"/>
    </source>
</evidence>
<dbReference type="Gene3D" id="3.30.1540.20">
    <property type="entry name" value="MutL, C-terminal domain, dimerisation subdomain"/>
    <property type="match status" value="1"/>
</dbReference>
<evidence type="ECO:0000256" key="1">
    <source>
        <dbReference type="ARBA" id="ARBA00006082"/>
    </source>
</evidence>
<comment type="function">
    <text evidence="4">This protein is involved in the repair of mismatches in DNA. It is required for dam-dependent methyl-directed DNA mismatch repair. May act as a 'molecular matchmaker', a protein that promotes the formation of a stable complex between two or more DNA-binding proteins in an ATP-dependent manner without itself being part of a final effector complex.</text>
</comment>
<dbReference type="GO" id="GO:0016887">
    <property type="term" value="F:ATP hydrolysis activity"/>
    <property type="evidence" value="ECO:0007669"/>
    <property type="project" value="InterPro"/>
</dbReference>
<reference evidence="8 9" key="1">
    <citation type="submission" date="2020-08" db="EMBL/GenBank/DDBJ databases">
        <title>Genomic Encyclopedia of Type Strains, Phase IV (KMG-IV): sequencing the most valuable type-strain genomes for metagenomic binning, comparative biology and taxonomic classification.</title>
        <authorList>
            <person name="Goeker M."/>
        </authorList>
    </citation>
    <scope>NUCLEOTIDE SEQUENCE [LARGE SCALE GENOMIC DNA]</scope>
    <source>
        <strain evidence="8 9">DSM 24696</strain>
    </source>
</reference>
<sequence>MTATIKVLDDFLANKIAAGEVVERPASVVKELVENALDAGSRSIQVDVKEGGLSYIRINDDGQGIPSDECKNAFERHATSKIHSSRDLFRIETLGFRGEALPSIASVSSLTLRTSQGEGPGIELQIQGGAINNETTIGRSRGTEVIVENLFFNTPARLKYMKTIHTELGHISDCINRMAMAHPDVSFQLRHNDRVLLKTNGNGDLLQVVASIYGVSTAQHMIKIDASSLDFQVTGYIAKPEVTRSSRQYMSTFINERYVRHYGLNRAIHDGFHTLLPVGRHPVVVLHINMDPQLVDVNVHPSKLEVRLSKEKELVDTVSEAIKKALSREQLIPDVAKPRPKAKTPSEQLSLSFSSASQPSSVHETNKMTEPEVGEQEENHIIVQHDTEGVKEEGTTPRFSSQQTFESQEEYQEAAPTTVEQPSVEQPKDSSNIAKQEVQTETVAEAEDEDEQERIPDLEPIGQLHGTYILSQSEDGLYIVDQHAAQERIYYEMFYEKLANETADQQSLLVPLTFEWTVNVATRIEEEKEKLENLGLFFEPFGSKTYIVRSHPSWFPKGEEAEMIEEIVEKVIDNPRITLGQIREEAAILMSCKAAIKANRYLQREEMVQLLGDLNECQQPYTCPHGRPIVVHFSSYDMEKMFKRVM</sequence>
<dbReference type="InterPro" id="IPR020667">
    <property type="entry name" value="DNA_mismatch_repair_MutL"/>
</dbReference>
<dbReference type="SUPFAM" id="SSF54211">
    <property type="entry name" value="Ribosomal protein S5 domain 2-like"/>
    <property type="match status" value="1"/>
</dbReference>
<dbReference type="EMBL" id="JACHHB010000001">
    <property type="protein sequence ID" value="MBB5171989.1"/>
    <property type="molecule type" value="Genomic_DNA"/>
</dbReference>
<dbReference type="InterPro" id="IPR014762">
    <property type="entry name" value="DNA_mismatch_repair_CS"/>
</dbReference>
<feature type="domain" description="DNA mismatch repair protein S5" evidence="7">
    <location>
        <begin position="209"/>
        <end position="327"/>
    </location>
</feature>
<keyword evidence="3 4" id="KW-0234">DNA repair</keyword>
<dbReference type="InterPro" id="IPR036890">
    <property type="entry name" value="HATPase_C_sf"/>
</dbReference>
<dbReference type="InterPro" id="IPR014721">
    <property type="entry name" value="Ribsml_uS5_D2-typ_fold_subgr"/>
</dbReference>
<evidence type="ECO:0000256" key="2">
    <source>
        <dbReference type="ARBA" id="ARBA00022763"/>
    </source>
</evidence>
<dbReference type="GO" id="GO:0140664">
    <property type="term" value="F:ATP-dependent DNA damage sensor activity"/>
    <property type="evidence" value="ECO:0007669"/>
    <property type="project" value="InterPro"/>
</dbReference>
<evidence type="ECO:0000256" key="3">
    <source>
        <dbReference type="ARBA" id="ARBA00023204"/>
    </source>
</evidence>
<dbReference type="InterPro" id="IPR014790">
    <property type="entry name" value="MutL_C"/>
</dbReference>
<keyword evidence="9" id="KW-1185">Reference proteome</keyword>
<feature type="compositionally biased region" description="Polar residues" evidence="5">
    <location>
        <begin position="418"/>
        <end position="434"/>
    </location>
</feature>
<dbReference type="PANTHER" id="PTHR10073:SF12">
    <property type="entry name" value="DNA MISMATCH REPAIR PROTEIN MLH1"/>
    <property type="match status" value="1"/>
</dbReference>
<dbReference type="InterPro" id="IPR013507">
    <property type="entry name" value="DNA_mismatch_S5_2-like"/>
</dbReference>
<evidence type="ECO:0000313" key="9">
    <source>
        <dbReference type="Proteomes" id="UP000551878"/>
    </source>
</evidence>
<dbReference type="GO" id="GO:0006298">
    <property type="term" value="P:mismatch repair"/>
    <property type="evidence" value="ECO:0007669"/>
    <property type="project" value="UniProtKB-UniRule"/>
</dbReference>
<dbReference type="NCBIfam" id="TIGR00585">
    <property type="entry name" value="mutl"/>
    <property type="match status" value="1"/>
</dbReference>
<dbReference type="RefSeq" id="WP_184662472.1">
    <property type="nucleotide sequence ID" value="NZ_JACHHB010000001.1"/>
</dbReference>
<feature type="domain" description="MutL C-terminal dimerisation" evidence="6">
    <location>
        <begin position="460"/>
        <end position="602"/>
    </location>
</feature>
<dbReference type="Pfam" id="PF08676">
    <property type="entry name" value="MutL_C"/>
    <property type="match status" value="1"/>
</dbReference>
<dbReference type="GO" id="GO:0032300">
    <property type="term" value="C:mismatch repair complex"/>
    <property type="evidence" value="ECO:0007669"/>
    <property type="project" value="InterPro"/>
</dbReference>
<protein>
    <recommendedName>
        <fullName evidence="4">DNA mismatch repair protein MutL</fullName>
    </recommendedName>
</protein>
<comment type="caution">
    <text evidence="8">The sequence shown here is derived from an EMBL/GenBank/DDBJ whole genome shotgun (WGS) entry which is preliminary data.</text>
</comment>
<dbReference type="HAMAP" id="MF_00149">
    <property type="entry name" value="DNA_mis_repair"/>
    <property type="match status" value="1"/>
</dbReference>
<name>A0A840QIN2_9BACI</name>
<feature type="region of interest" description="Disordered" evidence="5">
    <location>
        <begin position="333"/>
        <end position="453"/>
    </location>
</feature>
<organism evidence="8 9">
    <name type="scientific">Texcoconibacillus texcoconensis</name>
    <dbReference type="NCBI Taxonomy" id="1095777"/>
    <lineage>
        <taxon>Bacteria</taxon>
        <taxon>Bacillati</taxon>
        <taxon>Bacillota</taxon>
        <taxon>Bacilli</taxon>
        <taxon>Bacillales</taxon>
        <taxon>Bacillaceae</taxon>
        <taxon>Texcoconibacillus</taxon>
    </lineage>
</organism>
<dbReference type="FunFam" id="3.30.565.10:FF:000003">
    <property type="entry name" value="DNA mismatch repair endonuclease MutL"/>
    <property type="match status" value="1"/>
</dbReference>
<dbReference type="SUPFAM" id="SSF55874">
    <property type="entry name" value="ATPase domain of HSP90 chaperone/DNA topoisomerase II/histidine kinase"/>
    <property type="match status" value="1"/>
</dbReference>
<dbReference type="SMART" id="SM01340">
    <property type="entry name" value="DNA_mis_repair"/>
    <property type="match status" value="1"/>
</dbReference>
<evidence type="ECO:0000256" key="4">
    <source>
        <dbReference type="HAMAP-Rule" id="MF_00149"/>
    </source>
</evidence>
<proteinExistence type="inferred from homology"/>
<feature type="compositionally biased region" description="Basic and acidic residues" evidence="5">
    <location>
        <begin position="377"/>
        <end position="395"/>
    </location>
</feature>
<dbReference type="Gene3D" id="3.30.1370.100">
    <property type="entry name" value="MutL, C-terminal domain, regulatory subdomain"/>
    <property type="match status" value="1"/>
</dbReference>
<dbReference type="Gene3D" id="3.30.230.10">
    <property type="match status" value="1"/>
</dbReference>
<accession>A0A840QIN2</accession>
<dbReference type="Gene3D" id="3.30.565.10">
    <property type="entry name" value="Histidine kinase-like ATPase, C-terminal domain"/>
    <property type="match status" value="1"/>
</dbReference>
<dbReference type="InterPro" id="IPR020568">
    <property type="entry name" value="Ribosomal_Su5_D2-typ_SF"/>
</dbReference>
<dbReference type="GO" id="GO:0030983">
    <property type="term" value="F:mismatched DNA binding"/>
    <property type="evidence" value="ECO:0007669"/>
    <property type="project" value="InterPro"/>
</dbReference>
<dbReference type="InterPro" id="IPR037198">
    <property type="entry name" value="MutL_C_sf"/>
</dbReference>
<dbReference type="CDD" id="cd00782">
    <property type="entry name" value="MutL_Trans"/>
    <property type="match status" value="1"/>
</dbReference>
<dbReference type="SUPFAM" id="SSF118116">
    <property type="entry name" value="DNA mismatch repair protein MutL"/>
    <property type="match status" value="1"/>
</dbReference>
<dbReference type="InterPro" id="IPR002099">
    <property type="entry name" value="MutL/Mlh/PMS"/>
</dbReference>
<dbReference type="PROSITE" id="PS00058">
    <property type="entry name" value="DNA_MISMATCH_REPAIR_1"/>
    <property type="match status" value="1"/>
</dbReference>
<dbReference type="Pfam" id="PF01119">
    <property type="entry name" value="DNA_mis_repair"/>
    <property type="match status" value="1"/>
</dbReference>